<name>W5TG65_9NOCA</name>
<dbReference type="GO" id="GO:0016758">
    <property type="term" value="F:hexosyltransferase activity"/>
    <property type="evidence" value="ECO:0007669"/>
    <property type="project" value="UniProtKB-ARBA"/>
</dbReference>
<comment type="similarity">
    <text evidence="3">Belongs to the UDP-glycosyltransferase family.</text>
</comment>
<dbReference type="GO" id="GO:0009247">
    <property type="term" value="P:glycolipid biosynthetic process"/>
    <property type="evidence" value="ECO:0007669"/>
    <property type="project" value="UniProtKB-ARBA"/>
</dbReference>
<gene>
    <name evidence="4" type="ORF">NONO_c35530</name>
</gene>
<dbReference type="AlphaFoldDB" id="W5TG65"/>
<accession>W5TG65</accession>
<keyword evidence="1 3" id="KW-0328">Glycosyltransferase</keyword>
<dbReference type="PANTHER" id="PTHR48043">
    <property type="entry name" value="EG:EG0003.4 PROTEIN-RELATED"/>
    <property type="match status" value="1"/>
</dbReference>
<dbReference type="PANTHER" id="PTHR48043:SF145">
    <property type="entry name" value="FI06409P-RELATED"/>
    <property type="match status" value="1"/>
</dbReference>
<dbReference type="Pfam" id="PF00201">
    <property type="entry name" value="UDPGT"/>
    <property type="match status" value="1"/>
</dbReference>
<evidence type="ECO:0000256" key="3">
    <source>
        <dbReference type="RuleBase" id="RU003718"/>
    </source>
</evidence>
<dbReference type="GO" id="GO:0016020">
    <property type="term" value="C:membrane"/>
    <property type="evidence" value="ECO:0007669"/>
    <property type="project" value="GOC"/>
</dbReference>
<dbReference type="FunFam" id="3.40.50.2000:FF:000072">
    <property type="entry name" value="Glycosyl transferase"/>
    <property type="match status" value="1"/>
</dbReference>
<dbReference type="HOGENOM" id="CLU_926984_0_0_11"/>
<keyword evidence="5" id="KW-1185">Reference proteome</keyword>
<dbReference type="eggNOG" id="COG1819">
    <property type="taxonomic scope" value="Bacteria"/>
</dbReference>
<dbReference type="Proteomes" id="UP000019150">
    <property type="component" value="Chromosome"/>
</dbReference>
<dbReference type="SUPFAM" id="SSF53756">
    <property type="entry name" value="UDP-Glycosyltransferase/glycogen phosphorylase"/>
    <property type="match status" value="1"/>
</dbReference>
<evidence type="ECO:0000313" key="4">
    <source>
        <dbReference type="EMBL" id="AHH18340.1"/>
    </source>
</evidence>
<dbReference type="Gene3D" id="3.40.50.2000">
    <property type="entry name" value="Glycogen Phosphorylase B"/>
    <property type="match status" value="2"/>
</dbReference>
<dbReference type="PROSITE" id="PS00375">
    <property type="entry name" value="UDPGT"/>
    <property type="match status" value="1"/>
</dbReference>
<evidence type="ECO:0000256" key="1">
    <source>
        <dbReference type="ARBA" id="ARBA00022676"/>
    </source>
</evidence>
<organism evidence="4 5">
    <name type="scientific">Nocardia nova SH22a</name>
    <dbReference type="NCBI Taxonomy" id="1415166"/>
    <lineage>
        <taxon>Bacteria</taxon>
        <taxon>Bacillati</taxon>
        <taxon>Actinomycetota</taxon>
        <taxon>Actinomycetes</taxon>
        <taxon>Mycobacteriales</taxon>
        <taxon>Nocardiaceae</taxon>
        <taxon>Nocardia</taxon>
    </lineage>
</organism>
<dbReference type="InterPro" id="IPR035595">
    <property type="entry name" value="UDP_glycos_trans_CS"/>
</dbReference>
<keyword evidence="2 3" id="KW-0808">Transferase</keyword>
<dbReference type="PATRIC" id="fig|1415166.3.peg.3644"/>
<dbReference type="EMBL" id="CP006850">
    <property type="protein sequence ID" value="AHH18340.1"/>
    <property type="molecule type" value="Genomic_DNA"/>
</dbReference>
<proteinExistence type="inferred from homology"/>
<protein>
    <submittedName>
        <fullName evidence="4">Putative glycosyltransferase, MGT family</fullName>
    </submittedName>
</protein>
<dbReference type="InterPro" id="IPR002213">
    <property type="entry name" value="UDP_glucos_trans"/>
</dbReference>
<dbReference type="InterPro" id="IPR050271">
    <property type="entry name" value="UDP-glycosyltransferase"/>
</dbReference>
<dbReference type="GO" id="GO:0008194">
    <property type="term" value="F:UDP-glycosyltransferase activity"/>
    <property type="evidence" value="ECO:0007669"/>
    <property type="project" value="InterPro"/>
</dbReference>
<dbReference type="STRING" id="1415166.NONO_c35530"/>
<reference evidence="4 5" key="1">
    <citation type="journal article" date="2014" name="Appl. Environ. Microbiol.">
        <title>Insights into the Microbial Degradation of Rubber and Gutta-Percha by Analysis of the Complete Genome of Nocardia nova SH22a.</title>
        <authorList>
            <person name="Luo Q."/>
            <person name="Hiessl S."/>
            <person name="Poehlein A."/>
            <person name="Daniel R."/>
            <person name="Steinbuchel A."/>
        </authorList>
    </citation>
    <scope>NUCLEOTIDE SEQUENCE [LARGE SCALE GENOMIC DNA]</scope>
    <source>
        <strain evidence="4">SH22a</strain>
    </source>
</reference>
<evidence type="ECO:0000313" key="5">
    <source>
        <dbReference type="Proteomes" id="UP000019150"/>
    </source>
</evidence>
<evidence type="ECO:0000256" key="2">
    <source>
        <dbReference type="ARBA" id="ARBA00022679"/>
    </source>
</evidence>
<sequence length="300" mass="32586">MSPGVDHKVRVPAGRGPSTALERMSIRHERRTAWAATKLLIAAEMETERPELCVVDPHIPWIGRLVRRRGGMAVPLWTTHARRRISGPVLVNAVPELQPGRQRLGPEVHFVGPLLKVAGSSGANATDPSAAGRDREQTVVVAVGTVFARSAEFFRDIAASFAGSQWRVVIATGQLPVAELGDLPPNVFAYQWIPQSAMLRRAAVFITHAGMNSIHEAVVAGTPMIVSPRSREQRLNASRLRRLGLAEPLEPPSQLLDQAARISSNAVLSTRLREFRQHVRAVGGTHRAADLLLDIALSAS</sequence>
<dbReference type="KEGG" id="nno:NONO_c35530"/>